<name>A0AAX4HQN9_9BACT</name>
<evidence type="ECO:0000313" key="2">
    <source>
        <dbReference type="Proteomes" id="UP001324634"/>
    </source>
</evidence>
<dbReference type="Gene3D" id="1.25.40.10">
    <property type="entry name" value="Tetratricopeptide repeat domain"/>
    <property type="match status" value="1"/>
</dbReference>
<dbReference type="InterPro" id="IPR011990">
    <property type="entry name" value="TPR-like_helical_dom_sf"/>
</dbReference>
<dbReference type="AlphaFoldDB" id="A0AAX4HQN9"/>
<dbReference type="EMBL" id="CP139487">
    <property type="protein sequence ID" value="WPU65546.1"/>
    <property type="molecule type" value="Genomic_DNA"/>
</dbReference>
<reference evidence="1 2" key="1">
    <citation type="submission" date="2023-11" db="EMBL/GenBank/DDBJ databases">
        <title>Peredibacter starrii A3.12.</title>
        <authorList>
            <person name="Mitchell R.J."/>
        </authorList>
    </citation>
    <scope>NUCLEOTIDE SEQUENCE [LARGE SCALE GENOMIC DNA]</scope>
    <source>
        <strain evidence="1 2">A3.12</strain>
    </source>
</reference>
<accession>A0AAX4HQN9</accession>
<sequence length="460" mass="53657">MDFIIQFRQMMAEQNFFEVQKLIEVQLSLPHTSTRRELLHLYEEALIGQQKTLPLHFLLELCELETHAGNFERVHELLENIPTDVSQKYFLTIQKLKIQAAEHKGQMNELYQLVTTFLLRQFERQIPNVPLWLESIIEKYFKFDFALRLQKLSLALLLNDVKAGEELVRSLILSCVEKSSPKGTAQKLQSIAEILKTGQQKAQLEIYQSFCLISSQGITEKGELKKLVEMVIYFDDFKFQALVMNLLHQLDMLDEVQSYSKVVRSNSDYDFVYFDKYFSHLKPYFVAPRKAEEKHEAKLETPDLKLDGKYNSEIFSALPENEESEEHNYAHLFKHQDFGLDQLCDLAVSFLQSEMPKVSLMAVNEAMKKVQSDKDFLKAAYLKLTCLLQLKDYRAALDVCLMALEKATSRDDILSFMYGQAELYIRLNERKQAKIILSKIISIDSKYRLAKERLEKLNEI</sequence>
<organism evidence="1 2">
    <name type="scientific">Peredibacter starrii</name>
    <dbReference type="NCBI Taxonomy" id="28202"/>
    <lineage>
        <taxon>Bacteria</taxon>
        <taxon>Pseudomonadati</taxon>
        <taxon>Bdellovibrionota</taxon>
        <taxon>Bacteriovoracia</taxon>
        <taxon>Bacteriovoracales</taxon>
        <taxon>Bacteriovoracaceae</taxon>
        <taxon>Peredibacter</taxon>
    </lineage>
</organism>
<protein>
    <recommendedName>
        <fullName evidence="3">Tetratricopeptide repeat protein</fullName>
    </recommendedName>
</protein>
<proteinExistence type="predicted"/>
<gene>
    <name evidence="1" type="ORF">SOO65_02175</name>
</gene>
<evidence type="ECO:0008006" key="3">
    <source>
        <dbReference type="Google" id="ProtNLM"/>
    </source>
</evidence>
<dbReference type="KEGG" id="psti:SOO65_02175"/>
<dbReference type="RefSeq" id="WP_321396224.1">
    <property type="nucleotide sequence ID" value="NZ_CP139487.1"/>
</dbReference>
<dbReference type="SUPFAM" id="SSF48452">
    <property type="entry name" value="TPR-like"/>
    <property type="match status" value="1"/>
</dbReference>
<dbReference type="Proteomes" id="UP001324634">
    <property type="component" value="Chromosome"/>
</dbReference>
<evidence type="ECO:0000313" key="1">
    <source>
        <dbReference type="EMBL" id="WPU65546.1"/>
    </source>
</evidence>
<keyword evidence="2" id="KW-1185">Reference proteome</keyword>